<keyword evidence="2" id="KW-1185">Reference proteome</keyword>
<dbReference type="EMBL" id="OU895879">
    <property type="protein sequence ID" value="CAG9809200.1"/>
    <property type="molecule type" value="Genomic_DNA"/>
</dbReference>
<name>A0A9N9S4N9_9DIPT</name>
<evidence type="ECO:0000313" key="2">
    <source>
        <dbReference type="Proteomes" id="UP001153620"/>
    </source>
</evidence>
<reference evidence="1" key="1">
    <citation type="submission" date="2022-01" db="EMBL/GenBank/DDBJ databases">
        <authorList>
            <person name="King R."/>
        </authorList>
    </citation>
    <scope>NUCLEOTIDE SEQUENCE</scope>
</reference>
<sequence>MYFEQYSDEDQFVEDQLLLMLTSHKKLKRIWNNSKSIAIYPNPLLEEIIEDRISHADSLGISLVFTWSLYGYQSGTFEFNLNVYRMINQQLNAYIKEYLITACQRPDLIALFANLSLY</sequence>
<gene>
    <name evidence="1" type="ORF">CHIRRI_LOCUS12029</name>
</gene>
<reference evidence="1" key="2">
    <citation type="submission" date="2022-10" db="EMBL/GenBank/DDBJ databases">
        <authorList>
            <consortium name="ENA_rothamsted_submissions"/>
            <consortium name="culmorum"/>
            <person name="King R."/>
        </authorList>
    </citation>
    <scope>NUCLEOTIDE SEQUENCE</scope>
</reference>
<organism evidence="1 2">
    <name type="scientific">Chironomus riparius</name>
    <dbReference type="NCBI Taxonomy" id="315576"/>
    <lineage>
        <taxon>Eukaryota</taxon>
        <taxon>Metazoa</taxon>
        <taxon>Ecdysozoa</taxon>
        <taxon>Arthropoda</taxon>
        <taxon>Hexapoda</taxon>
        <taxon>Insecta</taxon>
        <taxon>Pterygota</taxon>
        <taxon>Neoptera</taxon>
        <taxon>Endopterygota</taxon>
        <taxon>Diptera</taxon>
        <taxon>Nematocera</taxon>
        <taxon>Chironomoidea</taxon>
        <taxon>Chironomidae</taxon>
        <taxon>Chironominae</taxon>
        <taxon>Chironomus</taxon>
    </lineage>
</organism>
<dbReference type="AlphaFoldDB" id="A0A9N9S4N9"/>
<evidence type="ECO:0000313" key="1">
    <source>
        <dbReference type="EMBL" id="CAG9809200.1"/>
    </source>
</evidence>
<proteinExistence type="predicted"/>
<dbReference type="Proteomes" id="UP001153620">
    <property type="component" value="Chromosome 3"/>
</dbReference>
<accession>A0A9N9S4N9</accession>
<protein>
    <submittedName>
        <fullName evidence="1">Uncharacterized protein</fullName>
    </submittedName>
</protein>